<evidence type="ECO:0000313" key="2">
    <source>
        <dbReference type="Proteomes" id="UP000254877"/>
    </source>
</evidence>
<evidence type="ECO:0000313" key="1">
    <source>
        <dbReference type="EMBL" id="STF40216.1"/>
    </source>
</evidence>
<sequence>MAQIRLGEDSHREELVEQSLYRLELVEPNNPDVVAARFRYLLRKGDIDGAHKQLARLSLIAPDSKNI</sequence>
<dbReference type="AlphaFoldDB" id="A0A376L7P5"/>
<reference evidence="1 2" key="1">
    <citation type="submission" date="2018-06" db="EMBL/GenBank/DDBJ databases">
        <authorList>
            <consortium name="Pathogen Informatics"/>
            <person name="Doyle S."/>
        </authorList>
    </citation>
    <scope>NUCLEOTIDE SEQUENCE [LARGE SCALE GENOMIC DNA]</scope>
    <source>
        <strain evidence="1 2">NCTC7928</strain>
    </source>
</reference>
<name>A0A376L7P5_ECOLX</name>
<gene>
    <name evidence="1" type="primary">bcsC_4</name>
    <name evidence="1" type="ORF">NCTC7928_00769</name>
</gene>
<dbReference type="Proteomes" id="UP000254877">
    <property type="component" value="Unassembled WGS sequence"/>
</dbReference>
<proteinExistence type="predicted"/>
<dbReference type="EMBL" id="UGAB01000002">
    <property type="protein sequence ID" value="STF40216.1"/>
    <property type="molecule type" value="Genomic_DNA"/>
</dbReference>
<accession>A0A376L7P5</accession>
<protein>
    <submittedName>
        <fullName evidence="1">Cellulose synthase subunit BcsC</fullName>
    </submittedName>
</protein>
<organism evidence="1 2">
    <name type="scientific">Escherichia coli</name>
    <dbReference type="NCBI Taxonomy" id="562"/>
    <lineage>
        <taxon>Bacteria</taxon>
        <taxon>Pseudomonadati</taxon>
        <taxon>Pseudomonadota</taxon>
        <taxon>Gammaproteobacteria</taxon>
        <taxon>Enterobacterales</taxon>
        <taxon>Enterobacteriaceae</taxon>
        <taxon>Escherichia</taxon>
    </lineage>
</organism>